<gene>
    <name evidence="1" type="ORF">Ssi02_21380</name>
</gene>
<dbReference type="AlphaFoldDB" id="A0A919V7B2"/>
<organism evidence="1 2">
    <name type="scientific">Sinosporangium siamense</name>
    <dbReference type="NCBI Taxonomy" id="1367973"/>
    <lineage>
        <taxon>Bacteria</taxon>
        <taxon>Bacillati</taxon>
        <taxon>Actinomycetota</taxon>
        <taxon>Actinomycetes</taxon>
        <taxon>Streptosporangiales</taxon>
        <taxon>Streptosporangiaceae</taxon>
        <taxon>Sinosporangium</taxon>
    </lineage>
</organism>
<name>A0A919V7B2_9ACTN</name>
<protein>
    <submittedName>
        <fullName evidence="1">Uncharacterized protein</fullName>
    </submittedName>
</protein>
<accession>A0A919V7B2</accession>
<sequence>MMTGAELLARTLVTGEVFGVSAGASREAIAEGLGRDFAEEVGGRSGLRVMRRDYGLIEATFSEEREWTCTWMRIELHRLALQENLLHEALMRHGIAFENYTPWSGVLSVLDVTYAFPQPQEFRSGPGNRSFSVDEGHTIALTVDDSDTERNDYPGNGDIWAIEMSTFALPAL</sequence>
<dbReference type="Proteomes" id="UP000606172">
    <property type="component" value="Unassembled WGS sequence"/>
</dbReference>
<keyword evidence="2" id="KW-1185">Reference proteome</keyword>
<comment type="caution">
    <text evidence="1">The sequence shown here is derived from an EMBL/GenBank/DDBJ whole genome shotgun (WGS) entry which is preliminary data.</text>
</comment>
<dbReference type="RefSeq" id="WP_204024285.1">
    <property type="nucleotide sequence ID" value="NZ_BOOW01000012.1"/>
</dbReference>
<dbReference type="EMBL" id="BOOW01000012">
    <property type="protein sequence ID" value="GII91907.1"/>
    <property type="molecule type" value="Genomic_DNA"/>
</dbReference>
<proteinExistence type="predicted"/>
<evidence type="ECO:0000313" key="2">
    <source>
        <dbReference type="Proteomes" id="UP000606172"/>
    </source>
</evidence>
<evidence type="ECO:0000313" key="1">
    <source>
        <dbReference type="EMBL" id="GII91907.1"/>
    </source>
</evidence>
<reference evidence="1" key="1">
    <citation type="submission" date="2021-01" db="EMBL/GenBank/DDBJ databases">
        <title>Whole genome shotgun sequence of Sinosporangium siamense NBRC 109515.</title>
        <authorList>
            <person name="Komaki H."/>
            <person name="Tamura T."/>
        </authorList>
    </citation>
    <scope>NUCLEOTIDE SEQUENCE</scope>
    <source>
        <strain evidence="1">NBRC 109515</strain>
    </source>
</reference>